<name>A0AAU7UB30_9DEIO</name>
<dbReference type="InterPro" id="IPR051044">
    <property type="entry name" value="MAG_DAG_Lipase"/>
</dbReference>
<dbReference type="PRINTS" id="PR00111">
    <property type="entry name" value="ABHYDROLASE"/>
</dbReference>
<protein>
    <submittedName>
        <fullName evidence="2">Lysophospholipase</fullName>
    </submittedName>
</protein>
<organism evidence="2">
    <name type="scientific">Deinococcus sonorensis KR-87</name>
    <dbReference type="NCBI Taxonomy" id="694439"/>
    <lineage>
        <taxon>Bacteria</taxon>
        <taxon>Thermotogati</taxon>
        <taxon>Deinococcota</taxon>
        <taxon>Deinococci</taxon>
        <taxon>Deinococcales</taxon>
        <taxon>Deinococcaceae</taxon>
        <taxon>Deinococcus</taxon>
    </lineage>
</organism>
<dbReference type="KEGG" id="dsc:ABOD76_19875"/>
<evidence type="ECO:0000313" key="2">
    <source>
        <dbReference type="EMBL" id="XBV85656.1"/>
    </source>
</evidence>
<dbReference type="Gene3D" id="3.40.50.1820">
    <property type="entry name" value="alpha/beta hydrolase"/>
    <property type="match status" value="1"/>
</dbReference>
<dbReference type="InterPro" id="IPR022742">
    <property type="entry name" value="Hydrolase_4"/>
</dbReference>
<proteinExistence type="predicted"/>
<accession>A0AAU7UB30</accession>
<dbReference type="RefSeq" id="WP_350243697.1">
    <property type="nucleotide sequence ID" value="NZ_CP158299.1"/>
</dbReference>
<feature type="domain" description="Serine aminopeptidase S33" evidence="1">
    <location>
        <begin position="27"/>
        <end position="259"/>
    </location>
</feature>
<dbReference type="InterPro" id="IPR000073">
    <property type="entry name" value="AB_hydrolase_1"/>
</dbReference>
<dbReference type="EMBL" id="CP158299">
    <property type="protein sequence ID" value="XBV85656.1"/>
    <property type="molecule type" value="Genomic_DNA"/>
</dbReference>
<gene>
    <name evidence="2" type="ORF">ABOD76_19875</name>
</gene>
<sequence length="277" mass="30037">MTTSQAAQAASWPLDLPVQTFVWPAEQPRASLLLAHGFGEYSERYARLIRQLNTAGYSVYGYDHRGHGRSQGRRAVVDVRQLVQDHIAARAALAGVVQGPLFAFGHSLGGLVTAASLLQDPRGVAGAVLSSPALLVGVNEPAWLKQVGRVLARIAPGMAITELPTAGLSRLAEEVSAYEQDPQMYHGRVPALTAISMLRVSEGLWPGVSRWRLPTLIVHGDADQLTDVNGSRRFYAGISSLDKTYHEEPGGYHELFNDTVRDDITARLLGWLDAHTA</sequence>
<dbReference type="SUPFAM" id="SSF53474">
    <property type="entry name" value="alpha/beta-Hydrolases"/>
    <property type="match status" value="1"/>
</dbReference>
<dbReference type="Pfam" id="PF12146">
    <property type="entry name" value="Hydrolase_4"/>
    <property type="match status" value="1"/>
</dbReference>
<dbReference type="InterPro" id="IPR029058">
    <property type="entry name" value="AB_hydrolase_fold"/>
</dbReference>
<evidence type="ECO:0000259" key="1">
    <source>
        <dbReference type="Pfam" id="PF12146"/>
    </source>
</evidence>
<dbReference type="AlphaFoldDB" id="A0AAU7UB30"/>
<dbReference type="PANTHER" id="PTHR11614">
    <property type="entry name" value="PHOSPHOLIPASE-RELATED"/>
    <property type="match status" value="1"/>
</dbReference>
<reference evidence="2" key="1">
    <citation type="submission" date="2024-06" db="EMBL/GenBank/DDBJ databases">
        <title>Draft Genome Sequence of Deinococcus sonorensis Type Strain KR-87, a Biofilm Producing Representative of the Genus Deinococcus.</title>
        <authorList>
            <person name="Boren L.S."/>
            <person name="Grosso R.A."/>
            <person name="Hugenberg-Cox A.N."/>
            <person name="Hill J.T.E."/>
            <person name="Albert C.M."/>
            <person name="Tuohy J.M."/>
        </authorList>
    </citation>
    <scope>NUCLEOTIDE SEQUENCE</scope>
    <source>
        <strain evidence="2">KR-87</strain>
    </source>
</reference>